<keyword evidence="7 9" id="KW-0368">Histidine biosynthesis</keyword>
<evidence type="ECO:0000256" key="7">
    <source>
        <dbReference type="ARBA" id="ARBA00023102"/>
    </source>
</evidence>
<dbReference type="InterPro" id="IPR045864">
    <property type="entry name" value="aa-tRNA-synth_II/BPL/LPL"/>
</dbReference>
<dbReference type="STRING" id="520762.AN619_07440"/>
<keyword evidence="12" id="KW-0808">Transferase</keyword>
<evidence type="ECO:0000256" key="3">
    <source>
        <dbReference type="ARBA" id="ARBA00005539"/>
    </source>
</evidence>
<proteinExistence type="inferred from homology"/>
<keyword evidence="12" id="KW-0328">Glycosyltransferase</keyword>
<evidence type="ECO:0000256" key="1">
    <source>
        <dbReference type="ARBA" id="ARBA00004496"/>
    </source>
</evidence>
<dbReference type="HAMAP" id="MF_00125">
    <property type="entry name" value="HisZ"/>
    <property type="match status" value="1"/>
</dbReference>
<evidence type="ECO:0000313" key="12">
    <source>
        <dbReference type="EMBL" id="KXG77214.1"/>
    </source>
</evidence>
<reference evidence="12 13" key="1">
    <citation type="submission" date="2015-12" db="EMBL/GenBank/DDBJ databases">
        <title>Draft genome sequence of the thermoanaerobe Thermotalea metallivorans, an isolate from the runoff channel of the Great Artesian Basin, Australia.</title>
        <authorList>
            <person name="Patel B.K."/>
        </authorList>
    </citation>
    <scope>NUCLEOTIDE SEQUENCE [LARGE SCALE GENOMIC DNA]</scope>
    <source>
        <strain evidence="12 13">B2-1</strain>
    </source>
</reference>
<dbReference type="GO" id="GO:0016757">
    <property type="term" value="F:glycosyltransferase activity"/>
    <property type="evidence" value="ECO:0007669"/>
    <property type="project" value="UniProtKB-KW"/>
</dbReference>
<evidence type="ECO:0000259" key="11">
    <source>
        <dbReference type="Pfam" id="PF13393"/>
    </source>
</evidence>
<comment type="pathway">
    <text evidence="2 9">Amino-acid biosynthesis; L-histidine biosynthesis; L-histidine from 5-phospho-alpha-D-ribose 1-diphosphate: step 1/9.</text>
</comment>
<comment type="caution">
    <text evidence="12">The sequence shown here is derived from an EMBL/GenBank/DDBJ whole genome shotgun (WGS) entry which is preliminary data.</text>
</comment>
<evidence type="ECO:0000256" key="10">
    <source>
        <dbReference type="PIRSR" id="PIRSR001549-1"/>
    </source>
</evidence>
<accession>A0A140L9I9</accession>
<dbReference type="InterPro" id="IPR041715">
    <property type="entry name" value="HisRS-like_core"/>
</dbReference>
<dbReference type="CDD" id="cd00773">
    <property type="entry name" value="HisRS-like_core"/>
    <property type="match status" value="1"/>
</dbReference>
<evidence type="ECO:0000313" key="13">
    <source>
        <dbReference type="Proteomes" id="UP000070456"/>
    </source>
</evidence>
<dbReference type="RefSeq" id="WP_068555115.1">
    <property type="nucleotide sequence ID" value="NZ_LOEE01000019.1"/>
</dbReference>
<dbReference type="SUPFAM" id="SSF52954">
    <property type="entry name" value="Class II aaRS ABD-related"/>
    <property type="match status" value="1"/>
</dbReference>
<evidence type="ECO:0000256" key="2">
    <source>
        <dbReference type="ARBA" id="ARBA00004667"/>
    </source>
</evidence>
<organism evidence="12 13">
    <name type="scientific">Thermotalea metallivorans</name>
    <dbReference type="NCBI Taxonomy" id="520762"/>
    <lineage>
        <taxon>Bacteria</taxon>
        <taxon>Bacillati</taxon>
        <taxon>Bacillota</taxon>
        <taxon>Clostridia</taxon>
        <taxon>Peptostreptococcales</taxon>
        <taxon>Thermotaleaceae</taxon>
        <taxon>Thermotalea</taxon>
    </lineage>
</organism>
<evidence type="ECO:0000256" key="9">
    <source>
        <dbReference type="HAMAP-Rule" id="MF_00125"/>
    </source>
</evidence>
<keyword evidence="6 9" id="KW-0028">Amino-acid biosynthesis</keyword>
<feature type="binding site" evidence="10">
    <location>
        <position position="128"/>
    </location>
    <ligand>
        <name>L-histidine</name>
        <dbReference type="ChEBI" id="CHEBI:57595"/>
    </ligand>
</feature>
<dbReference type="InterPro" id="IPR004516">
    <property type="entry name" value="HisRS/HisZ"/>
</dbReference>
<comment type="function">
    <text evidence="8 9">Required for the first step of histidine biosynthesis. May allow the feedback regulation of ATP phosphoribosyltransferase activity by histidine.</text>
</comment>
<keyword evidence="5 9" id="KW-0963">Cytoplasm</keyword>
<dbReference type="Gene3D" id="3.30.930.10">
    <property type="entry name" value="Bira Bifunctional Protein, Domain 2"/>
    <property type="match status" value="1"/>
</dbReference>
<dbReference type="OrthoDB" id="9800814at2"/>
<feature type="binding site" evidence="10">
    <location>
        <position position="110"/>
    </location>
    <ligand>
        <name>L-histidine</name>
        <dbReference type="ChEBI" id="CHEBI:57595"/>
    </ligand>
</feature>
<comment type="subunit">
    <text evidence="9">Heteromultimer composed of HisG and HisZ subunits.</text>
</comment>
<dbReference type="GO" id="GO:0140096">
    <property type="term" value="F:catalytic activity, acting on a protein"/>
    <property type="evidence" value="ECO:0007669"/>
    <property type="project" value="UniProtKB-ARBA"/>
</dbReference>
<keyword evidence="13" id="KW-1185">Reference proteome</keyword>
<sequence>MEKGIDFMPEGVADIHCNAYVAKESVMGRIKSIFRSFGYRQISTPTFEYYDSFSMVEGGMNKDEMFKLIDPSGKILVLRPDMTIPIARVAARCQKNGGYQKYSYVSNVFRMNDEQNGMRREFTQGGIEYLGNEKADADGEVIVLAVKILEECDIANFQIDLGHAGFYQGLMDEFNLSKKEGEQIRLLIENKNFAELAHQLKTFHICDALREAVLQMPYLYGKPEKVMDAAKTYVQNARMEKSLQNLERVYCILKDYGYEKYISIDLGMIGHMDYYTGVIFKGYIMNYGKAILRGGRYDQLTKYYGCSMPATGFGINIDALMEVLEMYNMKKAPSCYTDYLVLYKDANRVKALRLASELREQGFIVECDVVENDLKRHIGNASYRDIKEIIEVREDALKIINLRNNEIYGSTVPEFFKNLGMGEAYISIH</sequence>
<dbReference type="Pfam" id="PF13393">
    <property type="entry name" value="tRNA-synt_His"/>
    <property type="match status" value="1"/>
</dbReference>
<dbReference type="InterPro" id="IPR004517">
    <property type="entry name" value="HisZ"/>
</dbReference>
<dbReference type="PANTHER" id="PTHR43707">
    <property type="entry name" value="HISTIDYL-TRNA SYNTHETASE"/>
    <property type="match status" value="1"/>
</dbReference>
<dbReference type="AlphaFoldDB" id="A0A140L9I9"/>
<gene>
    <name evidence="9 12" type="primary">hisZ</name>
    <name evidence="12" type="ORF">AN619_07440</name>
</gene>
<protein>
    <recommendedName>
        <fullName evidence="4 9">ATP phosphoribosyltransferase regulatory subunit</fullName>
    </recommendedName>
</protein>
<comment type="similarity">
    <text evidence="3 9">Belongs to the class-II aminoacyl-tRNA synthetase family. HisZ subfamily.</text>
</comment>
<name>A0A140L9I9_9FIRM</name>
<dbReference type="PANTHER" id="PTHR43707:SF6">
    <property type="entry name" value="ATP PHOSPHORIBOSYLTRANSFERASE REGULATORY SUBUNIT"/>
    <property type="match status" value="1"/>
</dbReference>
<dbReference type="PATRIC" id="fig|520762.4.peg.830"/>
<evidence type="ECO:0000256" key="8">
    <source>
        <dbReference type="ARBA" id="ARBA00025246"/>
    </source>
</evidence>
<dbReference type="Proteomes" id="UP000070456">
    <property type="component" value="Unassembled WGS sequence"/>
</dbReference>
<evidence type="ECO:0000256" key="4">
    <source>
        <dbReference type="ARBA" id="ARBA00020397"/>
    </source>
</evidence>
<dbReference type="SUPFAM" id="SSF55681">
    <property type="entry name" value="Class II aaRS and biotin synthetases"/>
    <property type="match status" value="1"/>
</dbReference>
<dbReference type="NCBIfam" id="TIGR00443">
    <property type="entry name" value="hisZ_biosyn_reg"/>
    <property type="match status" value="1"/>
</dbReference>
<dbReference type="UniPathway" id="UPA00031">
    <property type="reaction ID" value="UER00006"/>
</dbReference>
<comment type="subcellular location">
    <subcellularLocation>
        <location evidence="1 9">Cytoplasm</location>
    </subcellularLocation>
</comment>
<evidence type="ECO:0000256" key="6">
    <source>
        <dbReference type="ARBA" id="ARBA00022605"/>
    </source>
</evidence>
<dbReference type="GO" id="GO:0004821">
    <property type="term" value="F:histidine-tRNA ligase activity"/>
    <property type="evidence" value="ECO:0007669"/>
    <property type="project" value="TreeGrafter"/>
</dbReference>
<dbReference type="EMBL" id="LOEE01000019">
    <property type="protein sequence ID" value="KXG77214.1"/>
    <property type="molecule type" value="Genomic_DNA"/>
</dbReference>
<dbReference type="GO" id="GO:0005737">
    <property type="term" value="C:cytoplasm"/>
    <property type="evidence" value="ECO:0007669"/>
    <property type="project" value="UniProtKB-SubCell"/>
</dbReference>
<dbReference type="PIRSF" id="PIRSF001549">
    <property type="entry name" value="His-tRNA_synth"/>
    <property type="match status" value="1"/>
</dbReference>
<dbReference type="GO" id="GO:0000105">
    <property type="term" value="P:L-histidine biosynthetic process"/>
    <property type="evidence" value="ECO:0007669"/>
    <property type="project" value="UniProtKB-UniRule"/>
</dbReference>
<feature type="binding site" evidence="10">
    <location>
        <begin position="274"/>
        <end position="275"/>
    </location>
    <ligand>
        <name>L-histidine</name>
        <dbReference type="ChEBI" id="CHEBI:57595"/>
    </ligand>
</feature>
<dbReference type="GO" id="GO:0006427">
    <property type="term" value="P:histidyl-tRNA aminoacylation"/>
    <property type="evidence" value="ECO:0007669"/>
    <property type="project" value="TreeGrafter"/>
</dbReference>
<comment type="miscellaneous">
    <text evidence="9">This function is generally fulfilled by the C-terminal part of HisG, which is missing in some bacteria such as this one.</text>
</comment>
<feature type="binding site" evidence="10">
    <location>
        <position position="124"/>
    </location>
    <ligand>
        <name>L-histidine</name>
        <dbReference type="ChEBI" id="CHEBI:57595"/>
    </ligand>
</feature>
<feature type="binding site" evidence="10">
    <location>
        <begin position="81"/>
        <end position="83"/>
    </location>
    <ligand>
        <name>L-histidine</name>
        <dbReference type="ChEBI" id="CHEBI:57595"/>
    </ligand>
</feature>
<feature type="domain" description="Class II Histidinyl-tRNA synthetase (HisRS)-like catalytic core" evidence="11">
    <location>
        <begin position="12"/>
        <end position="320"/>
    </location>
</feature>
<evidence type="ECO:0000256" key="5">
    <source>
        <dbReference type="ARBA" id="ARBA00022490"/>
    </source>
</evidence>